<dbReference type="AlphaFoldDB" id="A0A9P7BIU5"/>
<dbReference type="EMBL" id="JAANQT010011276">
    <property type="protein sequence ID" value="KAG1274477.1"/>
    <property type="molecule type" value="Genomic_DNA"/>
</dbReference>
<evidence type="ECO:0000313" key="3">
    <source>
        <dbReference type="Proteomes" id="UP000716291"/>
    </source>
</evidence>
<feature type="compositionally biased region" description="Polar residues" evidence="1">
    <location>
        <begin position="58"/>
        <end position="75"/>
    </location>
</feature>
<name>A0A9P7BIU5_RHIOR</name>
<dbReference type="Proteomes" id="UP000716291">
    <property type="component" value="Unassembled WGS sequence"/>
</dbReference>
<feature type="region of interest" description="Disordered" evidence="1">
    <location>
        <begin position="38"/>
        <end position="75"/>
    </location>
</feature>
<protein>
    <submittedName>
        <fullName evidence="2">Uncharacterized protein</fullName>
    </submittedName>
</protein>
<keyword evidence="3" id="KW-1185">Reference proteome</keyword>
<feature type="compositionally biased region" description="Low complexity" evidence="1">
    <location>
        <begin position="38"/>
        <end position="56"/>
    </location>
</feature>
<sequence>MKAFWPPVSAISTPMAASRAAIARLIARAVAVEPVTATPATRGSAVSAAPTVAPSPGRNCTTSAGTPASCSSFTA</sequence>
<gene>
    <name evidence="2" type="ORF">G6F64_015121</name>
</gene>
<reference evidence="2" key="1">
    <citation type="journal article" date="2020" name="Microb. Genom.">
        <title>Genetic diversity of clinical and environmental Mucorales isolates obtained from an investigation of mucormycosis cases among solid organ transplant recipients.</title>
        <authorList>
            <person name="Nguyen M.H."/>
            <person name="Kaul D."/>
            <person name="Muto C."/>
            <person name="Cheng S.J."/>
            <person name="Richter R.A."/>
            <person name="Bruno V.M."/>
            <person name="Liu G."/>
            <person name="Beyhan S."/>
            <person name="Sundermann A.J."/>
            <person name="Mounaud S."/>
            <person name="Pasculle A.W."/>
            <person name="Nierman W.C."/>
            <person name="Driscoll E."/>
            <person name="Cumbie R."/>
            <person name="Clancy C.J."/>
            <person name="Dupont C.L."/>
        </authorList>
    </citation>
    <scope>NUCLEOTIDE SEQUENCE</scope>
    <source>
        <strain evidence="2">GL11</strain>
    </source>
</reference>
<evidence type="ECO:0000256" key="1">
    <source>
        <dbReference type="SAM" id="MobiDB-lite"/>
    </source>
</evidence>
<proteinExistence type="predicted"/>
<organism evidence="2 3">
    <name type="scientific">Rhizopus oryzae</name>
    <name type="common">Mucormycosis agent</name>
    <name type="synonym">Rhizopus arrhizus var. delemar</name>
    <dbReference type="NCBI Taxonomy" id="64495"/>
    <lineage>
        <taxon>Eukaryota</taxon>
        <taxon>Fungi</taxon>
        <taxon>Fungi incertae sedis</taxon>
        <taxon>Mucoromycota</taxon>
        <taxon>Mucoromycotina</taxon>
        <taxon>Mucoromycetes</taxon>
        <taxon>Mucorales</taxon>
        <taxon>Mucorineae</taxon>
        <taxon>Rhizopodaceae</taxon>
        <taxon>Rhizopus</taxon>
    </lineage>
</organism>
<comment type="caution">
    <text evidence="2">The sequence shown here is derived from an EMBL/GenBank/DDBJ whole genome shotgun (WGS) entry which is preliminary data.</text>
</comment>
<evidence type="ECO:0000313" key="2">
    <source>
        <dbReference type="EMBL" id="KAG1274477.1"/>
    </source>
</evidence>
<accession>A0A9P7BIU5</accession>